<proteinExistence type="inferred from homology"/>
<dbReference type="InterPro" id="IPR006094">
    <property type="entry name" value="Oxid_FAD_bind_N"/>
</dbReference>
<dbReference type="GO" id="GO:0071949">
    <property type="term" value="F:FAD binding"/>
    <property type="evidence" value="ECO:0007669"/>
    <property type="project" value="InterPro"/>
</dbReference>
<dbReference type="PROSITE" id="PS51387">
    <property type="entry name" value="FAD_PCMH"/>
    <property type="match status" value="1"/>
</dbReference>
<dbReference type="SUPFAM" id="SSF56176">
    <property type="entry name" value="FAD-binding/transporter-associated domain-like"/>
    <property type="match status" value="1"/>
</dbReference>
<keyword evidence="2" id="KW-0560">Oxidoreductase</keyword>
<evidence type="ECO:0000256" key="2">
    <source>
        <dbReference type="ARBA" id="ARBA00023002"/>
    </source>
</evidence>
<dbReference type="InterPro" id="IPR016169">
    <property type="entry name" value="FAD-bd_PCMH_sub2"/>
</dbReference>
<protein>
    <recommendedName>
        <fullName evidence="4">FAD-binding PCMH-type domain-containing protein</fullName>
    </recommendedName>
</protein>
<dbReference type="InterPro" id="IPR016166">
    <property type="entry name" value="FAD-bd_PCMH"/>
</dbReference>
<keyword evidence="3" id="KW-0732">Signal</keyword>
<feature type="signal peptide" evidence="3">
    <location>
        <begin position="1"/>
        <end position="23"/>
    </location>
</feature>
<dbReference type="PANTHER" id="PTHR13878:SF91">
    <property type="entry name" value="FAD BINDING DOMAIN PROTEIN (AFU_ORTHOLOGUE AFUA_6G12070)-RELATED"/>
    <property type="match status" value="1"/>
</dbReference>
<feature type="chain" id="PRO_5042599872" description="FAD-binding PCMH-type domain-containing protein" evidence="3">
    <location>
        <begin position="24"/>
        <end position="586"/>
    </location>
</feature>
<gene>
    <name evidence="5" type="ORF">QBC33DRAFT_123457</name>
</gene>
<dbReference type="PANTHER" id="PTHR13878">
    <property type="entry name" value="GULONOLACTONE OXIDASE"/>
    <property type="match status" value="1"/>
</dbReference>
<evidence type="ECO:0000313" key="5">
    <source>
        <dbReference type="EMBL" id="KAK1766009.1"/>
    </source>
</evidence>
<reference evidence="5" key="1">
    <citation type="submission" date="2023-06" db="EMBL/GenBank/DDBJ databases">
        <title>Genome-scale phylogeny and comparative genomics of the fungal order Sordariales.</title>
        <authorList>
            <consortium name="Lawrence Berkeley National Laboratory"/>
            <person name="Hensen N."/>
            <person name="Bonometti L."/>
            <person name="Westerberg I."/>
            <person name="Brannstrom I.O."/>
            <person name="Guillou S."/>
            <person name="Cros-Aarteil S."/>
            <person name="Calhoun S."/>
            <person name="Haridas S."/>
            <person name="Kuo A."/>
            <person name="Mondo S."/>
            <person name="Pangilinan J."/>
            <person name="Riley R."/>
            <person name="Labutti K."/>
            <person name="Andreopoulos B."/>
            <person name="Lipzen A."/>
            <person name="Chen C."/>
            <person name="Yanf M."/>
            <person name="Daum C."/>
            <person name="Ng V."/>
            <person name="Clum A."/>
            <person name="Steindorff A."/>
            <person name="Ohm R."/>
            <person name="Martin F."/>
            <person name="Silar P."/>
            <person name="Natvig D."/>
            <person name="Lalanne C."/>
            <person name="Gautier V."/>
            <person name="Ament-Velasquez S.L."/>
            <person name="Kruys A."/>
            <person name="Hutchinson M.I."/>
            <person name="Powell A.J."/>
            <person name="Barry K."/>
            <person name="Miller A.N."/>
            <person name="Grigoriev I.V."/>
            <person name="Debuchy R."/>
            <person name="Gladieux P."/>
            <person name="Thoren M.H."/>
            <person name="Johannesson H."/>
        </authorList>
    </citation>
    <scope>NUCLEOTIDE SEQUENCE</scope>
    <source>
        <strain evidence="5">8032-3</strain>
    </source>
</reference>
<dbReference type="InterPro" id="IPR012951">
    <property type="entry name" value="BBE"/>
</dbReference>
<dbReference type="Pfam" id="PF01565">
    <property type="entry name" value="FAD_binding_4"/>
    <property type="match status" value="1"/>
</dbReference>
<dbReference type="EMBL" id="MU839013">
    <property type="protein sequence ID" value="KAK1766009.1"/>
    <property type="molecule type" value="Genomic_DNA"/>
</dbReference>
<dbReference type="RefSeq" id="XP_060282222.1">
    <property type="nucleotide sequence ID" value="XM_060422003.1"/>
</dbReference>
<name>A0AAJ0BZJ5_9PEZI</name>
<evidence type="ECO:0000313" key="6">
    <source>
        <dbReference type="Proteomes" id="UP001244011"/>
    </source>
</evidence>
<dbReference type="Proteomes" id="UP001244011">
    <property type="component" value="Unassembled WGS sequence"/>
</dbReference>
<dbReference type="InterPro" id="IPR036318">
    <property type="entry name" value="FAD-bd_PCMH-like_sf"/>
</dbReference>
<evidence type="ECO:0000256" key="3">
    <source>
        <dbReference type="SAM" id="SignalP"/>
    </source>
</evidence>
<comment type="similarity">
    <text evidence="1">Belongs to the oxygen-dependent FAD-linked oxidoreductase family.</text>
</comment>
<sequence length="586" mass="61929">MYRYVMLSLLIVITGTLVVGAVGSCPICRSLPGDAGWPTVADWDNLNHTVGGRLIATIPEASVCHTEPYHNHNATACAALKPLWDFPQAHFAPPAEFGSGWFQNGSCDPFTPALKLCELGNYVSYAINVTGVDDVVAGISFSKKKNIRLVIKNTGHDVLGKSTGKGGLSLWTFNMKSTEIIPSYSSSYYKGPAIKLGAGTMAEEAYVVADSAGYRLVGGSCPTVGISGGYSQGGGHSPLSGIYGLSADNVLEWEVVTANGDHLVATPKKNADLYWALSGGGGGSFGVVLSMTTRLYADGEVGGAVLAFNDTSVGNAAFWDAVSAFHAALPPILAGGTTISYGMTYHSFTTYSVTAPSSSEGEVADVFSSFLADLDQRGMPYTFSTHTSPTYLTHFARDFGPLPYGTFTVSQLVTSRLIPRSVVLDPARNDAVTQILRNATASGDNYVLCQSLDVDNSTQAQARGVRTRPVAHNAVLPAWRDAASHCLIIAAWDWTVPRSVMAEREAVLVGKITPALEAATPGSGTYLNEANFAQVGWQAQFYGANYPRLLRVKAEHDPDGVFYAATAVGSEAWVADGSGRLCRAAA</sequence>
<dbReference type="GO" id="GO:0016491">
    <property type="term" value="F:oxidoreductase activity"/>
    <property type="evidence" value="ECO:0007669"/>
    <property type="project" value="UniProtKB-KW"/>
</dbReference>
<dbReference type="InterPro" id="IPR050432">
    <property type="entry name" value="FAD-linked_Oxidoreductases_BP"/>
</dbReference>
<dbReference type="GeneID" id="85305190"/>
<organism evidence="5 6">
    <name type="scientific">Phialemonium atrogriseum</name>
    <dbReference type="NCBI Taxonomy" id="1093897"/>
    <lineage>
        <taxon>Eukaryota</taxon>
        <taxon>Fungi</taxon>
        <taxon>Dikarya</taxon>
        <taxon>Ascomycota</taxon>
        <taxon>Pezizomycotina</taxon>
        <taxon>Sordariomycetes</taxon>
        <taxon>Sordariomycetidae</taxon>
        <taxon>Cephalothecales</taxon>
        <taxon>Cephalothecaceae</taxon>
        <taxon>Phialemonium</taxon>
    </lineage>
</organism>
<evidence type="ECO:0000259" key="4">
    <source>
        <dbReference type="PROSITE" id="PS51387"/>
    </source>
</evidence>
<dbReference type="Gene3D" id="3.30.465.10">
    <property type="match status" value="2"/>
</dbReference>
<keyword evidence="6" id="KW-1185">Reference proteome</keyword>
<comment type="caution">
    <text evidence="5">The sequence shown here is derived from an EMBL/GenBank/DDBJ whole genome shotgun (WGS) entry which is preliminary data.</text>
</comment>
<accession>A0AAJ0BZJ5</accession>
<dbReference type="AlphaFoldDB" id="A0AAJ0BZJ5"/>
<dbReference type="PROSITE" id="PS51257">
    <property type="entry name" value="PROKAR_LIPOPROTEIN"/>
    <property type="match status" value="1"/>
</dbReference>
<feature type="domain" description="FAD-binding PCMH-type" evidence="4">
    <location>
        <begin position="119"/>
        <end position="298"/>
    </location>
</feature>
<evidence type="ECO:0000256" key="1">
    <source>
        <dbReference type="ARBA" id="ARBA00005466"/>
    </source>
</evidence>
<dbReference type="Pfam" id="PF08031">
    <property type="entry name" value="BBE"/>
    <property type="match status" value="1"/>
</dbReference>